<feature type="domain" description="SWIM-type" evidence="2">
    <location>
        <begin position="128"/>
        <end position="164"/>
    </location>
</feature>
<accession>A0ABY7DYB2</accession>
<evidence type="ECO:0000259" key="2">
    <source>
        <dbReference type="PROSITE" id="PS50966"/>
    </source>
</evidence>
<sequence length="481" mass="54044">MNSRYGYNIRKTTKNSSYKDGLESSDRIRYETKFDVIGGLDPYDSSLKWSTDVDILPSVTYPDIVNYLIFTPSRFKIDDLKAWKSLEAVNQLCFGWVRERGAIDTAGHIVVKTKVLHSQRLREKPLQPWVIAKPDGVVVAAHCNCMAGLGEACTHIAALLFSVMAAVEVRDSKSVTESKCWWIQPTATKAINYKEISETDFTSKKSAARKVTLASEMPEKTLTTRNFKGKLSESLIFRLNVILKPNSCRKKHGLLSVIDPFADEFIPKADKLDLPEQMTKLRDPDLIGNDTTSVLLKCSEVTITCTAEQAANVVMETRQQSKSGLWFRFRAGRITASKMKAACVTNPLKPSESLVKSICYPENSRFENIATKWGLTMKAEHLTSFHEREGMCISDCCFFISTDRPFLGASPDGILKCACYGSACVEVKCPYTIRDDIISESNCACLEIKEGQLTLNWEHSYFYQVQTQMGVCKMDVTYFVV</sequence>
<dbReference type="InterPro" id="IPR011335">
    <property type="entry name" value="Restrct_endonuc-II-like"/>
</dbReference>
<name>A0ABY7DYB2_MYAAR</name>
<reference evidence="3" key="1">
    <citation type="submission" date="2022-11" db="EMBL/GenBank/DDBJ databases">
        <title>Centuries of genome instability and evolution in soft-shell clam transmissible cancer (bioRxiv).</title>
        <authorList>
            <person name="Hart S.F.M."/>
            <person name="Yonemitsu M.A."/>
            <person name="Giersch R.M."/>
            <person name="Beal B.F."/>
            <person name="Arriagada G."/>
            <person name="Davis B.W."/>
            <person name="Ostrander E.A."/>
            <person name="Goff S.P."/>
            <person name="Metzger M.J."/>
        </authorList>
    </citation>
    <scope>NUCLEOTIDE SEQUENCE</scope>
    <source>
        <strain evidence="3">MELC-2E11</strain>
        <tissue evidence="3">Siphon/mantle</tissue>
    </source>
</reference>
<dbReference type="PANTHER" id="PTHR47526:SF4">
    <property type="entry name" value="SWIM-TYPE DOMAIN-CONTAINING PROTEIN"/>
    <property type="match status" value="1"/>
</dbReference>
<dbReference type="InterPro" id="IPR019080">
    <property type="entry name" value="YqaJ_viral_recombinase"/>
</dbReference>
<dbReference type="Proteomes" id="UP001164746">
    <property type="component" value="Chromosome 4"/>
</dbReference>
<dbReference type="InterPro" id="IPR011604">
    <property type="entry name" value="PDDEXK-like_dom_sf"/>
</dbReference>
<keyword evidence="1" id="KW-0863">Zinc-finger</keyword>
<protein>
    <recommendedName>
        <fullName evidence="2">SWIM-type domain-containing protein</fullName>
    </recommendedName>
</protein>
<dbReference type="Pfam" id="PF09588">
    <property type="entry name" value="YqaJ"/>
    <property type="match status" value="1"/>
</dbReference>
<keyword evidence="4" id="KW-1185">Reference proteome</keyword>
<keyword evidence="1" id="KW-0862">Zinc</keyword>
<keyword evidence="1" id="KW-0479">Metal-binding</keyword>
<dbReference type="EMBL" id="CP111015">
    <property type="protein sequence ID" value="WAR02004.1"/>
    <property type="molecule type" value="Genomic_DNA"/>
</dbReference>
<dbReference type="Gene3D" id="3.90.320.10">
    <property type="match status" value="1"/>
</dbReference>
<dbReference type="SUPFAM" id="SSF52980">
    <property type="entry name" value="Restriction endonuclease-like"/>
    <property type="match status" value="1"/>
</dbReference>
<evidence type="ECO:0000313" key="3">
    <source>
        <dbReference type="EMBL" id="WAR02004.1"/>
    </source>
</evidence>
<evidence type="ECO:0000313" key="4">
    <source>
        <dbReference type="Proteomes" id="UP001164746"/>
    </source>
</evidence>
<gene>
    <name evidence="3" type="ORF">MAR_008562</name>
</gene>
<dbReference type="PROSITE" id="PS50966">
    <property type="entry name" value="ZF_SWIM"/>
    <property type="match status" value="1"/>
</dbReference>
<dbReference type="CDD" id="cd22343">
    <property type="entry name" value="PDDEXK_lambda_exonuclease-like"/>
    <property type="match status" value="1"/>
</dbReference>
<organism evidence="3 4">
    <name type="scientific">Mya arenaria</name>
    <name type="common">Soft-shell clam</name>
    <dbReference type="NCBI Taxonomy" id="6604"/>
    <lineage>
        <taxon>Eukaryota</taxon>
        <taxon>Metazoa</taxon>
        <taxon>Spiralia</taxon>
        <taxon>Lophotrochozoa</taxon>
        <taxon>Mollusca</taxon>
        <taxon>Bivalvia</taxon>
        <taxon>Autobranchia</taxon>
        <taxon>Heteroconchia</taxon>
        <taxon>Euheterodonta</taxon>
        <taxon>Imparidentia</taxon>
        <taxon>Neoheterodontei</taxon>
        <taxon>Myida</taxon>
        <taxon>Myoidea</taxon>
        <taxon>Myidae</taxon>
        <taxon>Mya</taxon>
    </lineage>
</organism>
<dbReference type="InterPro" id="IPR007527">
    <property type="entry name" value="Znf_SWIM"/>
</dbReference>
<evidence type="ECO:0000256" key="1">
    <source>
        <dbReference type="PROSITE-ProRule" id="PRU00325"/>
    </source>
</evidence>
<proteinExistence type="predicted"/>
<dbReference type="PANTHER" id="PTHR47526">
    <property type="entry name" value="ATP-DEPENDENT DNA HELICASE"/>
    <property type="match status" value="1"/>
</dbReference>